<dbReference type="AlphaFoldDB" id="A0A0R1JD64"/>
<feature type="domain" description="HTH marR-type" evidence="1">
    <location>
        <begin position="7"/>
        <end position="103"/>
    </location>
</feature>
<dbReference type="Proteomes" id="UP000050929">
    <property type="component" value="Unassembled WGS sequence"/>
</dbReference>
<dbReference type="Pfam" id="PF12802">
    <property type="entry name" value="MarR_2"/>
    <property type="match status" value="1"/>
</dbReference>
<dbReference type="GO" id="GO:0003700">
    <property type="term" value="F:DNA-binding transcription factor activity"/>
    <property type="evidence" value="ECO:0007669"/>
    <property type="project" value="InterPro"/>
</dbReference>
<protein>
    <recommendedName>
        <fullName evidence="1">HTH marR-type domain-containing protein</fullName>
    </recommendedName>
</protein>
<reference evidence="2 3" key="1">
    <citation type="journal article" date="2015" name="Genome Announc.">
        <title>Expanding the biotechnology potential of lactobacilli through comparative genomics of 213 strains and associated genera.</title>
        <authorList>
            <person name="Sun Z."/>
            <person name="Harris H.M."/>
            <person name="McCann A."/>
            <person name="Guo C."/>
            <person name="Argimon S."/>
            <person name="Zhang W."/>
            <person name="Yang X."/>
            <person name="Jeffery I.B."/>
            <person name="Cooney J.C."/>
            <person name="Kagawa T.F."/>
            <person name="Liu W."/>
            <person name="Song Y."/>
            <person name="Salvetti E."/>
            <person name="Wrobel A."/>
            <person name="Rasinkangas P."/>
            <person name="Parkhill J."/>
            <person name="Rea M.C."/>
            <person name="O'Sullivan O."/>
            <person name="Ritari J."/>
            <person name="Douillard F.P."/>
            <person name="Paul Ross R."/>
            <person name="Yang R."/>
            <person name="Briner A.E."/>
            <person name="Felis G.E."/>
            <person name="de Vos W.M."/>
            <person name="Barrangou R."/>
            <person name="Klaenhammer T.R."/>
            <person name="Caufield P.W."/>
            <person name="Cui Y."/>
            <person name="Zhang H."/>
            <person name="O'Toole P.W."/>
        </authorList>
    </citation>
    <scope>NUCLEOTIDE SEQUENCE [LARGE SCALE GENOMIC DNA]</scope>
    <source>
        <strain evidence="2 3">DSM 20183</strain>
    </source>
</reference>
<evidence type="ECO:0000313" key="2">
    <source>
        <dbReference type="EMBL" id="KRK65191.1"/>
    </source>
</evidence>
<dbReference type="Gene3D" id="1.10.10.10">
    <property type="entry name" value="Winged helix-like DNA-binding domain superfamily/Winged helix DNA-binding domain"/>
    <property type="match status" value="1"/>
</dbReference>
<evidence type="ECO:0000313" key="3">
    <source>
        <dbReference type="Proteomes" id="UP000050929"/>
    </source>
</evidence>
<dbReference type="EMBL" id="AZDG01000004">
    <property type="protein sequence ID" value="KRK65191.1"/>
    <property type="molecule type" value="Genomic_DNA"/>
</dbReference>
<dbReference type="SMART" id="SM00347">
    <property type="entry name" value="HTH_MARR"/>
    <property type="match status" value="1"/>
</dbReference>
<dbReference type="InterPro" id="IPR000835">
    <property type="entry name" value="HTH_MarR-typ"/>
</dbReference>
<dbReference type="SUPFAM" id="SSF46785">
    <property type="entry name" value="Winged helix' DNA-binding domain"/>
    <property type="match status" value="1"/>
</dbReference>
<gene>
    <name evidence="2" type="ORF">FC72_GL001567</name>
</gene>
<organism evidence="2 3">
    <name type="scientific">Companilactobacillus tucceti DSM 20183</name>
    <dbReference type="NCBI Taxonomy" id="1423811"/>
    <lineage>
        <taxon>Bacteria</taxon>
        <taxon>Bacillati</taxon>
        <taxon>Bacillota</taxon>
        <taxon>Bacilli</taxon>
        <taxon>Lactobacillales</taxon>
        <taxon>Lactobacillaceae</taxon>
        <taxon>Companilactobacillus</taxon>
    </lineage>
</organism>
<keyword evidence="3" id="KW-1185">Reference proteome</keyword>
<comment type="caution">
    <text evidence="2">The sequence shown here is derived from an EMBL/GenBank/DDBJ whole genome shotgun (WGS) entry which is preliminary data.</text>
</comment>
<name>A0A0R1JD64_9LACO</name>
<dbReference type="InterPro" id="IPR036388">
    <property type="entry name" value="WH-like_DNA-bd_sf"/>
</dbReference>
<accession>A0A0R1JD64</accession>
<evidence type="ECO:0000259" key="1">
    <source>
        <dbReference type="SMART" id="SM00347"/>
    </source>
</evidence>
<proteinExistence type="predicted"/>
<dbReference type="STRING" id="1423811.FC72_GL001567"/>
<sequence>MEKIADKVYAPTNMKPAYSYIMMNIEDSDPASIMSITHQLGYDRSSVSRMVKTLSDKDLVKLTSEGRSTIVSLTSQGKKFLVTANDCREKFGKLTDDLLGDDKARMTALLTSNEEKLRG</sequence>
<dbReference type="PATRIC" id="fig|1423811.3.peg.1593"/>
<dbReference type="InterPro" id="IPR036390">
    <property type="entry name" value="WH_DNA-bd_sf"/>
</dbReference>